<dbReference type="InterPro" id="IPR011990">
    <property type="entry name" value="TPR-like_helical_dom_sf"/>
</dbReference>
<gene>
    <name evidence="6" type="ORF">DB30_06964</name>
</gene>
<dbReference type="GO" id="GO:0032259">
    <property type="term" value="P:methylation"/>
    <property type="evidence" value="ECO:0007669"/>
    <property type="project" value="UniProtKB-KW"/>
</dbReference>
<dbReference type="InterPro" id="IPR050903">
    <property type="entry name" value="Bact_Chemotaxis_MeTrfase"/>
</dbReference>
<comment type="caution">
    <text evidence="6">The sequence shown here is derived from an EMBL/GenBank/DDBJ whole genome shotgun (WGS) entry which is preliminary data.</text>
</comment>
<dbReference type="PROSITE" id="PS50123">
    <property type="entry name" value="CHER"/>
    <property type="match status" value="1"/>
</dbReference>
<evidence type="ECO:0000256" key="1">
    <source>
        <dbReference type="ARBA" id="ARBA00022603"/>
    </source>
</evidence>
<sequence>MSALASLVELLHVEYGLDAARGGMAAAVARHIEDRVARLNINEDALFERVRANVEDERARLVHAVTVRHSWFYRDPDQLDALAQLLHARHLQAPERVLELWCAGCARGEEAWTLAMVAAKLELPVRVLATDVDAVAIDLARAGRYAAWSLRELPPGLQRYFQAEGEEPERRWVIDPSLRDKVEFAVHNLCDPAPARRFDLICCRNVLIYFGLGQAKSVVSRLRERLLPGGELALGSSDLLCGEVQPKPTRPTPKRPPPPPRSVLAPSTAVAAASSARARASRPLADAFVGGFTQGSERIEDNPLERAGLAVQSAEYEHGLQLATELTARQPLLTEAHLWAGLANYALGDYQAASEALRRARLLAPQLWPAILFAALTYERRGRWPAAQRCWLELERSMQLSDDIPIAGTTTLRGALSSWRSEALELARQRTSTKASSHPRLDRRNDP</sequence>
<name>A0A0C2CX89_9BACT</name>
<dbReference type="InterPro" id="IPR000780">
    <property type="entry name" value="CheR_MeTrfase"/>
</dbReference>
<evidence type="ECO:0000313" key="6">
    <source>
        <dbReference type="EMBL" id="KIG14215.1"/>
    </source>
</evidence>
<dbReference type="AlphaFoldDB" id="A0A0C2CX89"/>
<dbReference type="Proteomes" id="UP000031599">
    <property type="component" value="Unassembled WGS sequence"/>
</dbReference>
<feature type="domain" description="CheR-type methyltransferase" evidence="5">
    <location>
        <begin position="1"/>
        <end position="240"/>
    </location>
</feature>
<evidence type="ECO:0000256" key="2">
    <source>
        <dbReference type="ARBA" id="ARBA00022679"/>
    </source>
</evidence>
<reference evidence="6 7" key="1">
    <citation type="submission" date="2014-12" db="EMBL/GenBank/DDBJ databases">
        <title>Genome assembly of Enhygromyxa salina DSM 15201.</title>
        <authorList>
            <person name="Sharma G."/>
            <person name="Subramanian S."/>
        </authorList>
    </citation>
    <scope>NUCLEOTIDE SEQUENCE [LARGE SCALE GENOMIC DNA]</scope>
    <source>
        <strain evidence="6 7">DSM 15201</strain>
    </source>
</reference>
<evidence type="ECO:0000256" key="3">
    <source>
        <dbReference type="ARBA" id="ARBA00022691"/>
    </source>
</evidence>
<dbReference type="Pfam" id="PF01739">
    <property type="entry name" value="CheR"/>
    <property type="match status" value="1"/>
</dbReference>
<dbReference type="PANTHER" id="PTHR24422:SF19">
    <property type="entry name" value="CHEMOTAXIS PROTEIN METHYLTRANSFERASE"/>
    <property type="match status" value="1"/>
</dbReference>
<proteinExistence type="predicted"/>
<keyword evidence="3" id="KW-0949">S-adenosyl-L-methionine</keyword>
<keyword evidence="1 6" id="KW-0489">Methyltransferase</keyword>
<organism evidence="6 7">
    <name type="scientific">Enhygromyxa salina</name>
    <dbReference type="NCBI Taxonomy" id="215803"/>
    <lineage>
        <taxon>Bacteria</taxon>
        <taxon>Pseudomonadati</taxon>
        <taxon>Myxococcota</taxon>
        <taxon>Polyangia</taxon>
        <taxon>Nannocystales</taxon>
        <taxon>Nannocystaceae</taxon>
        <taxon>Enhygromyxa</taxon>
    </lineage>
</organism>
<dbReference type="GO" id="GO:0008757">
    <property type="term" value="F:S-adenosylmethionine-dependent methyltransferase activity"/>
    <property type="evidence" value="ECO:0007669"/>
    <property type="project" value="InterPro"/>
</dbReference>
<evidence type="ECO:0000259" key="5">
    <source>
        <dbReference type="PROSITE" id="PS50123"/>
    </source>
</evidence>
<dbReference type="SMART" id="SM00138">
    <property type="entry name" value="MeTrc"/>
    <property type="match status" value="1"/>
</dbReference>
<accession>A0A0C2CX89</accession>
<dbReference type="SUPFAM" id="SSF53335">
    <property type="entry name" value="S-adenosyl-L-methionine-dependent methyltransferases"/>
    <property type="match status" value="1"/>
</dbReference>
<dbReference type="PRINTS" id="PR00996">
    <property type="entry name" value="CHERMTFRASE"/>
</dbReference>
<dbReference type="Gene3D" id="3.40.50.150">
    <property type="entry name" value="Vaccinia Virus protein VP39"/>
    <property type="match status" value="1"/>
</dbReference>
<feature type="compositionally biased region" description="Pro residues" evidence="4">
    <location>
        <begin position="248"/>
        <end position="261"/>
    </location>
</feature>
<dbReference type="InterPro" id="IPR022642">
    <property type="entry name" value="CheR_C"/>
</dbReference>
<dbReference type="InterPro" id="IPR029063">
    <property type="entry name" value="SAM-dependent_MTases_sf"/>
</dbReference>
<dbReference type="Gene3D" id="1.25.40.10">
    <property type="entry name" value="Tetratricopeptide repeat domain"/>
    <property type="match status" value="1"/>
</dbReference>
<dbReference type="CDD" id="cd02440">
    <property type="entry name" value="AdoMet_MTases"/>
    <property type="match status" value="1"/>
</dbReference>
<evidence type="ECO:0000256" key="4">
    <source>
        <dbReference type="SAM" id="MobiDB-lite"/>
    </source>
</evidence>
<dbReference type="RefSeq" id="WP_052554005.1">
    <property type="nucleotide sequence ID" value="NZ_JMCC02000076.1"/>
</dbReference>
<protein>
    <submittedName>
        <fullName evidence="6">Chemotaxis protein methyltransferase CheR</fullName>
    </submittedName>
</protein>
<feature type="region of interest" description="Disordered" evidence="4">
    <location>
        <begin position="242"/>
        <end position="265"/>
    </location>
</feature>
<feature type="region of interest" description="Disordered" evidence="4">
    <location>
        <begin position="428"/>
        <end position="447"/>
    </location>
</feature>
<dbReference type="EMBL" id="JMCC02000076">
    <property type="protein sequence ID" value="KIG14215.1"/>
    <property type="molecule type" value="Genomic_DNA"/>
</dbReference>
<dbReference type="PANTHER" id="PTHR24422">
    <property type="entry name" value="CHEMOTAXIS PROTEIN METHYLTRANSFERASE"/>
    <property type="match status" value="1"/>
</dbReference>
<evidence type="ECO:0000313" key="7">
    <source>
        <dbReference type="Proteomes" id="UP000031599"/>
    </source>
</evidence>
<keyword evidence="2 6" id="KW-0808">Transferase</keyword>
<dbReference type="SUPFAM" id="SSF48452">
    <property type="entry name" value="TPR-like"/>
    <property type="match status" value="1"/>
</dbReference>